<gene>
    <name evidence="1" type="ORF">PS655_01515</name>
</gene>
<dbReference type="Proteomes" id="UP000327167">
    <property type="component" value="Unassembled WGS sequence"/>
</dbReference>
<dbReference type="AlphaFoldDB" id="A0A5E6RBB1"/>
<organism evidence="1 2">
    <name type="scientific">Pseudomonas fluorescens</name>
    <dbReference type="NCBI Taxonomy" id="294"/>
    <lineage>
        <taxon>Bacteria</taxon>
        <taxon>Pseudomonadati</taxon>
        <taxon>Pseudomonadota</taxon>
        <taxon>Gammaproteobacteria</taxon>
        <taxon>Pseudomonadales</taxon>
        <taxon>Pseudomonadaceae</taxon>
        <taxon>Pseudomonas</taxon>
    </lineage>
</organism>
<reference evidence="1 2" key="1">
    <citation type="submission" date="2019-09" db="EMBL/GenBank/DDBJ databases">
        <authorList>
            <person name="Chandra G."/>
            <person name="Truman W A."/>
        </authorList>
    </citation>
    <scope>NUCLEOTIDE SEQUENCE [LARGE SCALE GENOMIC DNA]</scope>
    <source>
        <strain evidence="1">PS655</strain>
    </source>
</reference>
<dbReference type="EMBL" id="CABVHJ010000004">
    <property type="protein sequence ID" value="VVM65280.1"/>
    <property type="molecule type" value="Genomic_DNA"/>
</dbReference>
<proteinExistence type="predicted"/>
<protein>
    <submittedName>
        <fullName evidence="1">Uncharacterized protein</fullName>
    </submittedName>
</protein>
<accession>A0A5E6RBB1</accession>
<evidence type="ECO:0000313" key="2">
    <source>
        <dbReference type="Proteomes" id="UP000327167"/>
    </source>
</evidence>
<evidence type="ECO:0000313" key="1">
    <source>
        <dbReference type="EMBL" id="VVM65280.1"/>
    </source>
</evidence>
<name>A0A5E6RBB1_PSEFL</name>
<sequence length="34" mass="3888">MQDNSIGSLFLFLGRGRGIEWGMLLNYTDLKMPL</sequence>